<gene>
    <name evidence="4" type="ORF">L0N08_28580</name>
</gene>
<evidence type="ECO:0000313" key="4">
    <source>
        <dbReference type="EMBL" id="MCG4749367.1"/>
    </source>
</evidence>
<dbReference type="AlphaFoldDB" id="A0AAW5C773"/>
<dbReference type="Pfam" id="PF00294">
    <property type="entry name" value="PfkB"/>
    <property type="match status" value="1"/>
</dbReference>
<feature type="non-terminal residue" evidence="4">
    <location>
        <position position="1"/>
    </location>
</feature>
<keyword evidence="2 4" id="KW-0418">Kinase</keyword>
<name>A0AAW5C773_9FIRM</name>
<evidence type="ECO:0000256" key="2">
    <source>
        <dbReference type="ARBA" id="ARBA00022777"/>
    </source>
</evidence>
<proteinExistence type="predicted"/>
<dbReference type="InterPro" id="IPR002173">
    <property type="entry name" value="Carboh/pur_kinase_PfkB_CS"/>
</dbReference>
<accession>A0AAW5C773</accession>
<keyword evidence="1" id="KW-0808">Transferase</keyword>
<dbReference type="PROSITE" id="PS00584">
    <property type="entry name" value="PFKB_KINASES_2"/>
    <property type="match status" value="1"/>
</dbReference>
<dbReference type="Proteomes" id="UP001299608">
    <property type="component" value="Unassembled WGS sequence"/>
</dbReference>
<evidence type="ECO:0000256" key="1">
    <source>
        <dbReference type="ARBA" id="ARBA00022679"/>
    </source>
</evidence>
<sequence>LLQTVIMNPFCFSPTAWATCELFSYAKKHGVTTAADYSIGKGDEKVDRNMVSSMFRQTDFILPSYGEASLITGETETCRIIEALQDMGAVNIVLKLGNRGCYLHTKETDKMIEACPAAVVDTTGAGDCFAAGFLYGLSKGMDVEVCAKLGCAAGSIAVEAVGANTALRNREQMFLRAGMHLDDR</sequence>
<organism evidence="4 5">
    <name type="scientific">Enterocloster aldenensis</name>
    <dbReference type="NCBI Taxonomy" id="358742"/>
    <lineage>
        <taxon>Bacteria</taxon>
        <taxon>Bacillati</taxon>
        <taxon>Bacillota</taxon>
        <taxon>Clostridia</taxon>
        <taxon>Lachnospirales</taxon>
        <taxon>Lachnospiraceae</taxon>
        <taxon>Enterocloster</taxon>
    </lineage>
</organism>
<dbReference type="InterPro" id="IPR029056">
    <property type="entry name" value="Ribokinase-like"/>
</dbReference>
<dbReference type="SUPFAM" id="SSF53613">
    <property type="entry name" value="Ribokinase-like"/>
    <property type="match status" value="1"/>
</dbReference>
<dbReference type="Gene3D" id="3.40.1190.20">
    <property type="match status" value="1"/>
</dbReference>
<dbReference type="GO" id="GO:0005829">
    <property type="term" value="C:cytosol"/>
    <property type="evidence" value="ECO:0007669"/>
    <property type="project" value="TreeGrafter"/>
</dbReference>
<reference evidence="4" key="1">
    <citation type="submission" date="2022-01" db="EMBL/GenBank/DDBJ databases">
        <title>Collection of gut derived symbiotic bacterial strains cultured from healthy donors.</title>
        <authorList>
            <person name="Lin H."/>
            <person name="Kohout C."/>
            <person name="Waligurski E."/>
            <person name="Pamer E.G."/>
        </authorList>
    </citation>
    <scope>NUCLEOTIDE SEQUENCE</scope>
    <source>
        <strain evidence="4">DFI.6.55</strain>
    </source>
</reference>
<dbReference type="PANTHER" id="PTHR10584:SF166">
    <property type="entry name" value="RIBOKINASE"/>
    <property type="match status" value="1"/>
</dbReference>
<evidence type="ECO:0000259" key="3">
    <source>
        <dbReference type="Pfam" id="PF00294"/>
    </source>
</evidence>
<comment type="caution">
    <text evidence="4">The sequence shown here is derived from an EMBL/GenBank/DDBJ whole genome shotgun (WGS) entry which is preliminary data.</text>
</comment>
<evidence type="ECO:0000313" key="5">
    <source>
        <dbReference type="Proteomes" id="UP001299608"/>
    </source>
</evidence>
<dbReference type="InterPro" id="IPR011611">
    <property type="entry name" value="PfkB_dom"/>
</dbReference>
<feature type="domain" description="Carbohydrate kinase PfkB" evidence="3">
    <location>
        <begin position="20"/>
        <end position="167"/>
    </location>
</feature>
<dbReference type="PANTHER" id="PTHR10584">
    <property type="entry name" value="SUGAR KINASE"/>
    <property type="match status" value="1"/>
</dbReference>
<dbReference type="EMBL" id="JAKNGE010000061">
    <property type="protein sequence ID" value="MCG4749367.1"/>
    <property type="molecule type" value="Genomic_DNA"/>
</dbReference>
<dbReference type="RefSeq" id="WP_238053976.1">
    <property type="nucleotide sequence ID" value="NZ_JAKNGE010000061.1"/>
</dbReference>
<protein>
    <submittedName>
        <fullName evidence="4">PfkB family carbohydrate kinase</fullName>
    </submittedName>
</protein>
<dbReference type="GO" id="GO:0016301">
    <property type="term" value="F:kinase activity"/>
    <property type="evidence" value="ECO:0007669"/>
    <property type="project" value="UniProtKB-KW"/>
</dbReference>